<dbReference type="InterPro" id="IPR011991">
    <property type="entry name" value="ArsR-like_HTH"/>
</dbReference>
<dbReference type="AlphaFoldDB" id="E0RN57"/>
<dbReference type="EMBL" id="CP001698">
    <property type="protein sequence ID" value="ADN02526.1"/>
    <property type="molecule type" value="Genomic_DNA"/>
</dbReference>
<dbReference type="InterPro" id="IPR036390">
    <property type="entry name" value="WH_DNA-bd_sf"/>
</dbReference>
<dbReference type="InterPro" id="IPR001845">
    <property type="entry name" value="HTH_ArsR_DNA-bd_dom"/>
</dbReference>
<dbReference type="PROSITE" id="PS50987">
    <property type="entry name" value="HTH_ARSR_2"/>
    <property type="match status" value="1"/>
</dbReference>
<evidence type="ECO:0000256" key="2">
    <source>
        <dbReference type="ARBA" id="ARBA00023125"/>
    </source>
</evidence>
<dbReference type="Proteomes" id="UP000001296">
    <property type="component" value="Chromosome"/>
</dbReference>
<keyword evidence="2" id="KW-0238">DNA-binding</keyword>
<dbReference type="PaxDb" id="665571-STHERM_c15860"/>
<accession>E0RN57</accession>
<dbReference type="InterPro" id="IPR051011">
    <property type="entry name" value="Metal_resp_trans_reg"/>
</dbReference>
<reference evidence="5 6" key="2">
    <citation type="journal article" date="2010" name="J. Bacteriol.">
        <title>Genome sequence of the polysaccharide-degrading, thermophilic anaerobe Spirochaeta thermophila DSM 6192.</title>
        <authorList>
            <person name="Angelov A."/>
            <person name="Liebl S."/>
            <person name="Ballschmiter M."/>
            <person name="Bomeke M."/>
            <person name="Lehmann R."/>
            <person name="Liesegang H."/>
            <person name="Daniel R."/>
            <person name="Liebl W."/>
        </authorList>
    </citation>
    <scope>NUCLEOTIDE SEQUENCE [LARGE SCALE GENOMIC DNA]</scope>
    <source>
        <strain evidence="6">ATCC 49972 / DSM 6192 / RI 19.B1</strain>
    </source>
</reference>
<dbReference type="eggNOG" id="COG0640">
    <property type="taxonomic scope" value="Bacteria"/>
</dbReference>
<evidence type="ECO:0000313" key="5">
    <source>
        <dbReference type="EMBL" id="ADN02526.1"/>
    </source>
</evidence>
<proteinExistence type="predicted"/>
<dbReference type="Pfam" id="PF01022">
    <property type="entry name" value="HTH_5"/>
    <property type="match status" value="1"/>
</dbReference>
<dbReference type="HOGENOM" id="CLU_097806_6_2_12"/>
<dbReference type="GO" id="GO:0003700">
    <property type="term" value="F:DNA-binding transcription factor activity"/>
    <property type="evidence" value="ECO:0007669"/>
    <property type="project" value="InterPro"/>
</dbReference>
<organism evidence="5 6">
    <name type="scientific">Winmispira thermophila (strain ATCC 49972 / DSM 6192 / RI 19.B1)</name>
    <name type="common">Spirochaeta thermophila</name>
    <dbReference type="NCBI Taxonomy" id="665571"/>
    <lineage>
        <taxon>Bacteria</taxon>
        <taxon>Pseudomonadati</taxon>
        <taxon>Spirochaetota</taxon>
        <taxon>Spirochaetia</taxon>
        <taxon>Winmispirales</taxon>
        <taxon>Winmispiraceae</taxon>
        <taxon>Winmispira</taxon>
    </lineage>
</organism>
<reference key="1">
    <citation type="submission" date="2009-08" db="EMBL/GenBank/DDBJ databases">
        <title>The genome sequence of Spirochaeta thermophila DSM6192.</title>
        <authorList>
            <person name="Angelov A."/>
            <person name="Mientus M."/>
            <person name="Wittenberg S."/>
            <person name="Lehmann R."/>
            <person name="Liesegang H."/>
            <person name="Daniel R."/>
            <person name="Liebl W."/>
        </authorList>
    </citation>
    <scope>NUCLEOTIDE SEQUENCE</scope>
    <source>
        <strain>DSM 6192</strain>
    </source>
</reference>
<dbReference type="CDD" id="cd00090">
    <property type="entry name" value="HTH_ARSR"/>
    <property type="match status" value="1"/>
</dbReference>
<feature type="domain" description="HTH arsR-type" evidence="4">
    <location>
        <begin position="10"/>
        <end position="105"/>
    </location>
</feature>
<dbReference type="SMART" id="SM00418">
    <property type="entry name" value="HTH_ARSR"/>
    <property type="match status" value="1"/>
</dbReference>
<evidence type="ECO:0000256" key="3">
    <source>
        <dbReference type="ARBA" id="ARBA00023163"/>
    </source>
</evidence>
<dbReference type="RefSeq" id="WP_013314365.1">
    <property type="nucleotide sequence ID" value="NC_014484.1"/>
</dbReference>
<dbReference type="KEGG" id="sta:STHERM_c15860"/>
<dbReference type="PRINTS" id="PR00778">
    <property type="entry name" value="HTHARSR"/>
</dbReference>
<name>E0RN57_WINT6</name>
<evidence type="ECO:0000259" key="4">
    <source>
        <dbReference type="PROSITE" id="PS50987"/>
    </source>
</evidence>
<gene>
    <name evidence="5" type="ordered locus">STHERM_c15860</name>
</gene>
<dbReference type="PANTHER" id="PTHR43132">
    <property type="entry name" value="ARSENICAL RESISTANCE OPERON REPRESSOR ARSR-RELATED"/>
    <property type="match status" value="1"/>
</dbReference>
<dbReference type="PANTHER" id="PTHR43132:SF2">
    <property type="entry name" value="ARSENICAL RESISTANCE OPERON REPRESSOR ARSR-RELATED"/>
    <property type="match status" value="1"/>
</dbReference>
<evidence type="ECO:0000313" key="6">
    <source>
        <dbReference type="Proteomes" id="UP000001296"/>
    </source>
</evidence>
<dbReference type="SUPFAM" id="SSF46785">
    <property type="entry name" value="Winged helix' DNA-binding domain"/>
    <property type="match status" value="1"/>
</dbReference>
<dbReference type="InterPro" id="IPR036388">
    <property type="entry name" value="WH-like_DNA-bd_sf"/>
</dbReference>
<evidence type="ECO:0000256" key="1">
    <source>
        <dbReference type="ARBA" id="ARBA00023015"/>
    </source>
</evidence>
<sequence length="106" mass="12014">MDEKGKLLCFKEELVEQYARKLKACGHPVRLKLLCLIATGEEPCVSDLWTCLEQPQPVVSQHLAVLKEHGIVRADVKGNKRTYSLVDPFVKELLSLILSRERETSP</sequence>
<dbReference type="GO" id="GO:0003677">
    <property type="term" value="F:DNA binding"/>
    <property type="evidence" value="ECO:0007669"/>
    <property type="project" value="UniProtKB-KW"/>
</dbReference>
<keyword evidence="3" id="KW-0804">Transcription</keyword>
<keyword evidence="1" id="KW-0805">Transcription regulation</keyword>
<dbReference type="NCBIfam" id="NF033788">
    <property type="entry name" value="HTH_metalloreg"/>
    <property type="match status" value="1"/>
</dbReference>
<protein>
    <submittedName>
        <fullName evidence="5">Transcriptional regulator, ArsR family</fullName>
    </submittedName>
</protein>
<dbReference type="Gene3D" id="1.10.10.10">
    <property type="entry name" value="Winged helix-like DNA-binding domain superfamily/Winged helix DNA-binding domain"/>
    <property type="match status" value="1"/>
</dbReference>